<dbReference type="EMBL" id="CP039964">
    <property type="protein sequence ID" value="QCO56279.1"/>
    <property type="molecule type" value="Genomic_DNA"/>
</dbReference>
<keyword evidence="1" id="KW-0812">Transmembrane</keyword>
<evidence type="ECO:0000313" key="4">
    <source>
        <dbReference type="Proteomes" id="UP000298631"/>
    </source>
</evidence>
<proteinExistence type="predicted"/>
<feature type="transmembrane region" description="Helical" evidence="1">
    <location>
        <begin position="87"/>
        <end position="112"/>
    </location>
</feature>
<dbReference type="KEGG" id="pseb:EOK75_11380"/>
<feature type="transmembrane region" description="Helical" evidence="1">
    <location>
        <begin position="53"/>
        <end position="75"/>
    </location>
</feature>
<keyword evidence="1" id="KW-0472">Membrane</keyword>
<feature type="domain" description="HTH LytTR-type" evidence="2">
    <location>
        <begin position="176"/>
        <end position="278"/>
    </location>
</feature>
<dbReference type="AlphaFoldDB" id="A0A4P8EHD3"/>
<keyword evidence="4" id="KW-1185">Reference proteome</keyword>
<feature type="transmembrane region" description="Helical" evidence="1">
    <location>
        <begin position="118"/>
        <end position="141"/>
    </location>
</feature>
<dbReference type="GO" id="GO:0003677">
    <property type="term" value="F:DNA binding"/>
    <property type="evidence" value="ECO:0007669"/>
    <property type="project" value="InterPro"/>
</dbReference>
<accession>A0A4P8EHD3</accession>
<dbReference type="Pfam" id="PF04397">
    <property type="entry name" value="LytTR"/>
    <property type="match status" value="1"/>
</dbReference>
<dbReference type="PROSITE" id="PS50930">
    <property type="entry name" value="HTH_LYTTR"/>
    <property type="match status" value="1"/>
</dbReference>
<feature type="transmembrane region" description="Helical" evidence="1">
    <location>
        <begin position="21"/>
        <end position="41"/>
    </location>
</feature>
<dbReference type="OrthoDB" id="7028951at2"/>
<dbReference type="Proteomes" id="UP000298631">
    <property type="component" value="Chromosome"/>
</dbReference>
<evidence type="ECO:0000256" key="1">
    <source>
        <dbReference type="SAM" id="Phobius"/>
    </source>
</evidence>
<keyword evidence="1" id="KW-1133">Transmembrane helix</keyword>
<dbReference type="InterPro" id="IPR007492">
    <property type="entry name" value="LytTR_DNA-bd_dom"/>
</dbReference>
<dbReference type="Gene3D" id="2.40.50.1020">
    <property type="entry name" value="LytTr DNA-binding domain"/>
    <property type="match status" value="1"/>
</dbReference>
<reference evidence="3 4" key="1">
    <citation type="submission" date="2019-05" db="EMBL/GenBank/DDBJ databases">
        <title>Pseudorhodobacter turbinis sp. nov., isolated from the gut of the Korean turban shell.</title>
        <authorList>
            <person name="Jeong Y.-S."/>
            <person name="Kang W.-R."/>
            <person name="Bae J.-W."/>
        </authorList>
    </citation>
    <scope>NUCLEOTIDE SEQUENCE [LARGE SCALE GENOMIC DNA]</scope>
    <source>
        <strain evidence="3 4">S12M18</strain>
    </source>
</reference>
<gene>
    <name evidence="3" type="ORF">EOK75_11380</name>
</gene>
<name>A0A4P8EHD3_9RHOB</name>
<protein>
    <recommendedName>
        <fullName evidence="2">HTH LytTR-type domain-containing protein</fullName>
    </recommendedName>
</protein>
<organism evidence="3 4">
    <name type="scientific">Pseudorhodobacter turbinis</name>
    <dbReference type="NCBI Taxonomy" id="2500533"/>
    <lineage>
        <taxon>Bacteria</taxon>
        <taxon>Pseudomonadati</taxon>
        <taxon>Pseudomonadota</taxon>
        <taxon>Alphaproteobacteria</taxon>
        <taxon>Rhodobacterales</taxon>
        <taxon>Paracoccaceae</taxon>
        <taxon>Pseudorhodobacter</taxon>
    </lineage>
</organism>
<sequence length="283" mass="31646">MHILFLNGNEFRGTGHDLRRALWHPLFIAQALGMTAIIFILRPYDPFMPEDVIVRKLIIVSSVIVFLAVLVVLFLQSNQWRIFRRTLPVIIIAVLIASVWGVSISSLAGGHFLGPLEWLQLLAFNTVFTTLGEIFLASFLLKAIVRDTGMVALPIAAQPPAEPSTATPEEPVECPAWLEILGNRLKADDIWHLKAEEHYVAIHLRDGQSLLARGRLVDAIAQLPENCGMQVHRSHWIAAEALAALHRHRSGWRLDLHNGHDVPVARNRQANVRPWAEAILQSA</sequence>
<evidence type="ECO:0000313" key="3">
    <source>
        <dbReference type="EMBL" id="QCO56279.1"/>
    </source>
</evidence>
<dbReference type="SMART" id="SM00850">
    <property type="entry name" value="LytTR"/>
    <property type="match status" value="1"/>
</dbReference>
<evidence type="ECO:0000259" key="2">
    <source>
        <dbReference type="PROSITE" id="PS50930"/>
    </source>
</evidence>